<dbReference type="Pfam" id="PF20119">
    <property type="entry name" value="DUF6509"/>
    <property type="match status" value="1"/>
</dbReference>
<evidence type="ECO:0008006" key="3">
    <source>
        <dbReference type="Google" id="ProtNLM"/>
    </source>
</evidence>
<protein>
    <recommendedName>
        <fullName evidence="3">Pullulanase</fullName>
    </recommendedName>
</protein>
<comment type="caution">
    <text evidence="1">The sequence shown here is derived from an EMBL/GenBank/DDBJ whole genome shotgun (WGS) entry which is preliminary data.</text>
</comment>
<dbReference type="RefSeq" id="WP_168412481.1">
    <property type="nucleotide sequence ID" value="NZ_JAAXPW010000021.1"/>
</dbReference>
<dbReference type="Proteomes" id="UP000557217">
    <property type="component" value="Unassembled WGS sequence"/>
</dbReference>
<organism evidence="1 2">
    <name type="scientific">Ureibacillus thermosphaericus</name>
    <dbReference type="NCBI Taxonomy" id="51173"/>
    <lineage>
        <taxon>Bacteria</taxon>
        <taxon>Bacillati</taxon>
        <taxon>Bacillota</taxon>
        <taxon>Bacilli</taxon>
        <taxon>Bacillales</taxon>
        <taxon>Caryophanaceae</taxon>
        <taxon>Ureibacillus</taxon>
    </lineage>
</organism>
<dbReference type="EMBL" id="JACHGZ010000020">
    <property type="protein sequence ID" value="MBB5149404.1"/>
    <property type="molecule type" value="Genomic_DNA"/>
</dbReference>
<dbReference type="InterPro" id="IPR045424">
    <property type="entry name" value="DUF6509"/>
</dbReference>
<accession>A0A840PVW7</accession>
<evidence type="ECO:0000313" key="1">
    <source>
        <dbReference type="EMBL" id="MBB5149404.1"/>
    </source>
</evidence>
<dbReference type="AlphaFoldDB" id="A0A840PVW7"/>
<proteinExistence type="predicted"/>
<evidence type="ECO:0000313" key="2">
    <source>
        <dbReference type="Proteomes" id="UP000557217"/>
    </source>
</evidence>
<name>A0A840PVW7_URETH</name>
<keyword evidence="2" id="KW-1185">Reference proteome</keyword>
<gene>
    <name evidence="1" type="ORF">HNR36_001794</name>
</gene>
<reference evidence="1 2" key="1">
    <citation type="submission" date="2020-08" db="EMBL/GenBank/DDBJ databases">
        <title>Genomic Encyclopedia of Type Strains, Phase IV (KMG-IV): sequencing the most valuable type-strain genomes for metagenomic binning, comparative biology and taxonomic classification.</title>
        <authorList>
            <person name="Goeker M."/>
        </authorList>
    </citation>
    <scope>NUCLEOTIDE SEQUENCE [LARGE SCALE GENOMIC DNA]</scope>
    <source>
        <strain evidence="1 2">DSM 10633</strain>
    </source>
</reference>
<sequence length="97" mass="11405">MNIIDFTMEELIDPTGIIEGRRYEFLLDIEVDEEDELYSSAGTQIRLLVGDNGEGPFIINYFIMDKQDEKYIELALEEDEEQYLLDFCKERLVQQGE</sequence>